<dbReference type="SUPFAM" id="SSF55729">
    <property type="entry name" value="Acyl-CoA N-acyltransferases (Nat)"/>
    <property type="match status" value="1"/>
</dbReference>
<dbReference type="PANTHER" id="PTHR43415:SF3">
    <property type="entry name" value="GNAT-FAMILY ACETYLTRANSFERASE"/>
    <property type="match status" value="1"/>
</dbReference>
<reference evidence="3" key="1">
    <citation type="journal article" date="2016" name="Genome Announc.">
        <title>Complete genome sequence of Alkaliphilus metalliredigens strain QYMF, an alkaliphilic and metal-reducing bacterium isolated from borax-contaminated leachate ponds.</title>
        <authorList>
            <person name="Hwang C."/>
            <person name="Copeland A."/>
            <person name="Lucas S."/>
            <person name="Lapidus A."/>
            <person name="Barry K."/>
            <person name="Detter J.C."/>
            <person name="Glavina Del Rio T."/>
            <person name="Hammon N."/>
            <person name="Israni S."/>
            <person name="Dalin E."/>
            <person name="Tice H."/>
            <person name="Pitluck S."/>
            <person name="Chertkov O."/>
            <person name="Brettin T."/>
            <person name="Bruce D."/>
            <person name="Han C."/>
            <person name="Schmutz J."/>
            <person name="Larimer F."/>
            <person name="Land M.L."/>
            <person name="Hauser L."/>
            <person name="Kyrpides N."/>
            <person name="Mikhailova N."/>
            <person name="Ye Q."/>
            <person name="Zhou J."/>
            <person name="Richardson P."/>
            <person name="Fields M.W."/>
        </authorList>
    </citation>
    <scope>NUCLEOTIDE SEQUENCE [LARGE SCALE GENOMIC DNA]</scope>
    <source>
        <strain evidence="3">QYMF</strain>
    </source>
</reference>
<dbReference type="EMBL" id="CP000724">
    <property type="protein sequence ID" value="ABR48416.1"/>
    <property type="molecule type" value="Genomic_DNA"/>
</dbReference>
<evidence type="ECO:0000313" key="3">
    <source>
        <dbReference type="Proteomes" id="UP000001572"/>
    </source>
</evidence>
<feature type="domain" description="N-acetyltransferase" evidence="1">
    <location>
        <begin position="15"/>
        <end position="181"/>
    </location>
</feature>
<dbReference type="AlphaFoldDB" id="A6TQE8"/>
<dbReference type="STRING" id="293826.Amet_2258"/>
<dbReference type="OrthoDB" id="9795206at2"/>
<keyword evidence="3" id="KW-1185">Reference proteome</keyword>
<dbReference type="CDD" id="cd04301">
    <property type="entry name" value="NAT_SF"/>
    <property type="match status" value="1"/>
</dbReference>
<dbReference type="PANTHER" id="PTHR43415">
    <property type="entry name" value="SPERMIDINE N(1)-ACETYLTRANSFERASE"/>
    <property type="match status" value="1"/>
</dbReference>
<dbReference type="Pfam" id="PF13302">
    <property type="entry name" value="Acetyltransf_3"/>
    <property type="match status" value="1"/>
</dbReference>
<sequence>MKINYDTYYWQNELVRLRPATVDDWDEFYLNFFDNPARFLLDSLIELPLNEEGAKEVWREFIENSKRKGRHNFTIETLDGLKVGSLSISGIDERNGTFGIGMQISRDYRGKGYGTAAMKILLDYAFNERRLHKYQTFVIEGNVGSKTMLEKLGCVKEGVIRGTTYHQGRYWDEIHYGLFAEEFNALHKKA</sequence>
<keyword evidence="2" id="KW-0808">Transferase</keyword>
<dbReference type="eggNOG" id="COG1670">
    <property type="taxonomic scope" value="Bacteria"/>
</dbReference>
<organism evidence="2 3">
    <name type="scientific">Alkaliphilus metalliredigens (strain QYMF)</name>
    <dbReference type="NCBI Taxonomy" id="293826"/>
    <lineage>
        <taxon>Bacteria</taxon>
        <taxon>Bacillati</taxon>
        <taxon>Bacillota</taxon>
        <taxon>Clostridia</taxon>
        <taxon>Peptostreptococcales</taxon>
        <taxon>Natronincolaceae</taxon>
        <taxon>Alkaliphilus</taxon>
    </lineage>
</organism>
<dbReference type="InterPro" id="IPR000182">
    <property type="entry name" value="GNAT_dom"/>
</dbReference>
<dbReference type="Gene3D" id="3.40.630.30">
    <property type="match status" value="1"/>
</dbReference>
<dbReference type="InterPro" id="IPR016181">
    <property type="entry name" value="Acyl_CoA_acyltransferase"/>
</dbReference>
<dbReference type="PROSITE" id="PS51186">
    <property type="entry name" value="GNAT"/>
    <property type="match status" value="1"/>
</dbReference>
<name>A6TQE8_ALKMQ</name>
<protein>
    <submittedName>
        <fullName evidence="2">GCN5-related N-acetyltransferase</fullName>
    </submittedName>
</protein>
<evidence type="ECO:0000313" key="2">
    <source>
        <dbReference type="EMBL" id="ABR48416.1"/>
    </source>
</evidence>
<dbReference type="GO" id="GO:0016747">
    <property type="term" value="F:acyltransferase activity, transferring groups other than amino-acyl groups"/>
    <property type="evidence" value="ECO:0007669"/>
    <property type="project" value="InterPro"/>
</dbReference>
<dbReference type="KEGG" id="amt:Amet_2258"/>
<dbReference type="Proteomes" id="UP000001572">
    <property type="component" value="Chromosome"/>
</dbReference>
<proteinExistence type="predicted"/>
<dbReference type="RefSeq" id="WP_012063392.1">
    <property type="nucleotide sequence ID" value="NC_009633.1"/>
</dbReference>
<gene>
    <name evidence="2" type="ordered locus">Amet_2258</name>
</gene>
<evidence type="ECO:0000259" key="1">
    <source>
        <dbReference type="PROSITE" id="PS51186"/>
    </source>
</evidence>
<dbReference type="HOGENOM" id="CLU_013985_3_2_9"/>
<accession>A6TQE8</accession>